<feature type="compositionally biased region" description="Polar residues" evidence="9">
    <location>
        <begin position="247"/>
        <end position="256"/>
    </location>
</feature>
<feature type="compositionally biased region" description="Polar residues" evidence="9">
    <location>
        <begin position="285"/>
        <end position="303"/>
    </location>
</feature>
<dbReference type="PANTHER" id="PTHR10015">
    <property type="entry name" value="HEAT SHOCK TRANSCRIPTION FACTOR"/>
    <property type="match status" value="1"/>
</dbReference>
<feature type="region of interest" description="Disordered" evidence="9">
    <location>
        <begin position="122"/>
        <end position="149"/>
    </location>
</feature>
<dbReference type="Proteomes" id="UP000095287">
    <property type="component" value="Unplaced"/>
</dbReference>
<dbReference type="FunFam" id="1.10.10.10:FF:000027">
    <property type="entry name" value="Heat shock transcription factor 1"/>
    <property type="match status" value="1"/>
</dbReference>
<keyword evidence="5" id="KW-0804">Transcription</keyword>
<dbReference type="GO" id="GO:0003700">
    <property type="term" value="F:DNA-binding transcription factor activity"/>
    <property type="evidence" value="ECO:0007669"/>
    <property type="project" value="InterPro"/>
</dbReference>
<feature type="compositionally biased region" description="Polar residues" evidence="9">
    <location>
        <begin position="327"/>
        <end position="339"/>
    </location>
</feature>
<dbReference type="SMART" id="SM00415">
    <property type="entry name" value="HSF"/>
    <property type="match status" value="1"/>
</dbReference>
<keyword evidence="4" id="KW-0238">DNA-binding</keyword>
<evidence type="ECO:0000256" key="2">
    <source>
        <dbReference type="ARBA" id="ARBA00006403"/>
    </source>
</evidence>
<evidence type="ECO:0000256" key="1">
    <source>
        <dbReference type="ARBA" id="ARBA00004123"/>
    </source>
</evidence>
<sequence>MESKYEMDENHVLYTNADDRLPVFLSKLWTILESPEHSETVCWDESGFSFHIIDQFKFSRNVLPRYFKHSNLNSLVRQLNMYGFRKMTPLERSGGPGRNYEDQLEFSHPFFVRGRPDCLKLIKRKPSGKKESSNQGVGEDAGNGTPAQPMVKVPAKDLNAVLQEVKQLREKQNKMSERMAELSEQNETLWTEVGSVRAKHKKQEQIVNKLVQFLVALVNPSTSPSKRLAKRPMLAIEESVPTKQRRTSSSSSNNGQPFGINVGDNNNIHERLQILERLQREISSNDSHNVQNLSSHFSNSRNQGPVIAEMVENDDYELQQPPQQQPLKSTSPMNQQARQNIPPPAPYGTYAQVPRNQPKQPQQQQPQQQIATNRPAYRIVNPGPQQYNQNRQQIPVMRPPSNSTYVLPRQMPAQQPQMHQEVAIPSSQQLQLRNVPPAVQNDFNDLDMSDEYANFSEVIVPNGLHCEEPITFGSNVDPTLASELSEYLCGMDQQIDNCRGMIGNNWDNDEYDLGLDNMDYNPQQNQLMLEGPRSSEEPPTPQLLTPTGGSPANDAMMGHSLDH</sequence>
<keyword evidence="8" id="KW-0175">Coiled coil</keyword>
<feature type="domain" description="HSF-type DNA-binding" evidence="10">
    <location>
        <begin position="20"/>
        <end position="125"/>
    </location>
</feature>
<dbReference type="WBParaSite" id="L893_g7030.t2">
    <property type="protein sequence ID" value="L893_g7030.t2"/>
    <property type="gene ID" value="L893_g7030"/>
</dbReference>
<feature type="region of interest" description="Disordered" evidence="9">
    <location>
        <begin position="235"/>
        <end position="265"/>
    </location>
</feature>
<feature type="compositionally biased region" description="Low complexity" evidence="9">
    <location>
        <begin position="542"/>
        <end position="551"/>
    </location>
</feature>
<dbReference type="AlphaFoldDB" id="A0A1I8AKZ0"/>
<evidence type="ECO:0000256" key="5">
    <source>
        <dbReference type="ARBA" id="ARBA00023163"/>
    </source>
</evidence>
<dbReference type="PRINTS" id="PR00056">
    <property type="entry name" value="HSFDOMAIN"/>
</dbReference>
<dbReference type="Pfam" id="PF00447">
    <property type="entry name" value="HSF_DNA-bind"/>
    <property type="match status" value="1"/>
</dbReference>
<evidence type="ECO:0000256" key="7">
    <source>
        <dbReference type="RuleBase" id="RU004020"/>
    </source>
</evidence>
<feature type="region of interest" description="Disordered" evidence="9">
    <location>
        <begin position="285"/>
        <end position="304"/>
    </location>
</feature>
<dbReference type="GO" id="GO:0005634">
    <property type="term" value="C:nucleus"/>
    <property type="evidence" value="ECO:0007669"/>
    <property type="project" value="UniProtKB-SubCell"/>
</dbReference>
<proteinExistence type="inferred from homology"/>
<accession>A0A1I8AKZ0</accession>
<evidence type="ECO:0000256" key="4">
    <source>
        <dbReference type="ARBA" id="ARBA00023125"/>
    </source>
</evidence>
<comment type="subcellular location">
    <subcellularLocation>
        <location evidence="1">Nucleus</location>
    </subcellularLocation>
</comment>
<organism evidence="11 12">
    <name type="scientific">Steinernema glaseri</name>
    <dbReference type="NCBI Taxonomy" id="37863"/>
    <lineage>
        <taxon>Eukaryota</taxon>
        <taxon>Metazoa</taxon>
        <taxon>Ecdysozoa</taxon>
        <taxon>Nematoda</taxon>
        <taxon>Chromadorea</taxon>
        <taxon>Rhabditida</taxon>
        <taxon>Tylenchina</taxon>
        <taxon>Panagrolaimomorpha</taxon>
        <taxon>Strongyloidoidea</taxon>
        <taxon>Steinernematidae</taxon>
        <taxon>Steinernema</taxon>
    </lineage>
</organism>
<keyword evidence="3" id="KW-0805">Transcription regulation</keyword>
<evidence type="ECO:0000259" key="10">
    <source>
        <dbReference type="SMART" id="SM00415"/>
    </source>
</evidence>
<dbReference type="Gene3D" id="1.10.10.10">
    <property type="entry name" value="Winged helix-like DNA-binding domain superfamily/Winged helix DNA-binding domain"/>
    <property type="match status" value="1"/>
</dbReference>
<evidence type="ECO:0000256" key="9">
    <source>
        <dbReference type="SAM" id="MobiDB-lite"/>
    </source>
</evidence>
<keyword evidence="11" id="KW-1185">Reference proteome</keyword>
<feature type="region of interest" description="Disordered" evidence="9">
    <location>
        <begin position="319"/>
        <end position="371"/>
    </location>
</feature>
<dbReference type="SUPFAM" id="SSF46785">
    <property type="entry name" value="Winged helix' DNA-binding domain"/>
    <property type="match status" value="1"/>
</dbReference>
<comment type="similarity">
    <text evidence="2 7">Belongs to the HSF family.</text>
</comment>
<dbReference type="InterPro" id="IPR036390">
    <property type="entry name" value="WH_DNA-bd_sf"/>
</dbReference>
<keyword evidence="6" id="KW-0539">Nucleus</keyword>
<name>A0A1I8AKZ0_9BILA</name>
<dbReference type="PANTHER" id="PTHR10015:SF427">
    <property type="entry name" value="HEAT SHOCK FACTOR PROTEIN"/>
    <property type="match status" value="1"/>
</dbReference>
<dbReference type="InterPro" id="IPR000232">
    <property type="entry name" value="HSF_DNA-bd"/>
</dbReference>
<evidence type="ECO:0000256" key="3">
    <source>
        <dbReference type="ARBA" id="ARBA00023015"/>
    </source>
</evidence>
<evidence type="ECO:0000256" key="6">
    <source>
        <dbReference type="ARBA" id="ARBA00023242"/>
    </source>
</evidence>
<evidence type="ECO:0000313" key="11">
    <source>
        <dbReference type="Proteomes" id="UP000095287"/>
    </source>
</evidence>
<reference evidence="12" key="1">
    <citation type="submission" date="2016-11" db="UniProtKB">
        <authorList>
            <consortium name="WormBaseParasite"/>
        </authorList>
    </citation>
    <scope>IDENTIFICATION</scope>
</reference>
<feature type="compositionally biased region" description="Low complexity" evidence="9">
    <location>
        <begin position="357"/>
        <end position="369"/>
    </location>
</feature>
<evidence type="ECO:0000256" key="8">
    <source>
        <dbReference type="SAM" id="Coils"/>
    </source>
</evidence>
<feature type="coiled-coil region" evidence="8">
    <location>
        <begin position="155"/>
        <end position="188"/>
    </location>
</feature>
<evidence type="ECO:0000313" key="12">
    <source>
        <dbReference type="WBParaSite" id="L893_g7030.t2"/>
    </source>
</evidence>
<feature type="region of interest" description="Disordered" evidence="9">
    <location>
        <begin position="529"/>
        <end position="563"/>
    </location>
</feature>
<dbReference type="InterPro" id="IPR036388">
    <property type="entry name" value="WH-like_DNA-bd_sf"/>
</dbReference>
<dbReference type="GO" id="GO:0043565">
    <property type="term" value="F:sequence-specific DNA binding"/>
    <property type="evidence" value="ECO:0007669"/>
    <property type="project" value="InterPro"/>
</dbReference>
<protein>
    <submittedName>
        <fullName evidence="12">HSF_DOMAIN domain-containing protein</fullName>
    </submittedName>
</protein>